<dbReference type="HAMAP" id="MF_02215">
    <property type="entry name" value="UbiJ"/>
    <property type="match status" value="1"/>
</dbReference>
<evidence type="ECO:0000313" key="5">
    <source>
        <dbReference type="Proteomes" id="UP000199657"/>
    </source>
</evidence>
<dbReference type="RefSeq" id="WP_091644839.1">
    <property type="nucleotide sequence ID" value="NZ_FOEG01000006.1"/>
</dbReference>
<keyword evidence="1" id="KW-0831">Ubiquinone biosynthesis</keyword>
<feature type="domain" description="SCP2" evidence="3">
    <location>
        <begin position="16"/>
        <end position="108"/>
    </location>
</feature>
<dbReference type="GO" id="GO:0006744">
    <property type="term" value="P:ubiquinone biosynthetic process"/>
    <property type="evidence" value="ECO:0007669"/>
    <property type="project" value="UniProtKB-UniRule"/>
</dbReference>
<sequence length="202" mass="22257">MASLGLLLGPASHIVNRILHMDPELQGRLTPLLERRLRLQLTAPEMTVTVTFTSDGLTLAETADDAADVVITGSVGDLLAMARDPDAAGSRLRFEGDPAVAQQARRFFRELDVDWEEALADHVGDVAAHQIGRTLRGVNDWFRHSAEAAGSGVAEYLTEEQRQLPARPEVEAFLDDVDRLRADADRLEARIRRLEQQRGAAE</sequence>
<evidence type="ECO:0000259" key="3">
    <source>
        <dbReference type="Pfam" id="PF02036"/>
    </source>
</evidence>
<evidence type="ECO:0000313" key="4">
    <source>
        <dbReference type="EMBL" id="SEP01111.1"/>
    </source>
</evidence>
<dbReference type="SUPFAM" id="SSF55718">
    <property type="entry name" value="SCP-like"/>
    <property type="match status" value="1"/>
</dbReference>
<proteinExistence type="inferred from homology"/>
<comment type="function">
    <text evidence="1">Required for ubiquinone (coenzyme Q) biosynthesis. Binds hydrophobic ubiquinone biosynthetic intermediates via its SCP2 domain and is essential for the stability of the Ubi complex. May constitute a docking platform where Ubi enzymes assemble and access their SCP2-bound polyprenyl substrates.</text>
</comment>
<keyword evidence="5" id="KW-1185">Reference proteome</keyword>
<feature type="coiled-coil region" evidence="2">
    <location>
        <begin position="170"/>
        <end position="197"/>
    </location>
</feature>
<keyword evidence="1" id="KW-0963">Cytoplasm</keyword>
<dbReference type="EMBL" id="FOEG01000006">
    <property type="protein sequence ID" value="SEP01111.1"/>
    <property type="molecule type" value="Genomic_DNA"/>
</dbReference>
<organism evidence="4 5">
    <name type="scientific">Aquisalimonas asiatica</name>
    <dbReference type="NCBI Taxonomy" id="406100"/>
    <lineage>
        <taxon>Bacteria</taxon>
        <taxon>Pseudomonadati</taxon>
        <taxon>Pseudomonadota</taxon>
        <taxon>Gammaproteobacteria</taxon>
        <taxon>Chromatiales</taxon>
        <taxon>Ectothiorhodospiraceae</taxon>
        <taxon>Aquisalimonas</taxon>
    </lineage>
</organism>
<dbReference type="PANTHER" id="PTHR38693:SF1">
    <property type="entry name" value="UBIQUINONE BIOSYNTHESIS ACCESSORY FACTOR UBIJ"/>
    <property type="match status" value="1"/>
</dbReference>
<dbReference type="AlphaFoldDB" id="A0A1H8UD62"/>
<name>A0A1H8UD62_9GAMM</name>
<evidence type="ECO:0000256" key="2">
    <source>
        <dbReference type="SAM" id="Coils"/>
    </source>
</evidence>
<dbReference type="UniPathway" id="UPA00232"/>
<dbReference type="PANTHER" id="PTHR38693">
    <property type="entry name" value="UBIQUINONE BIOSYNTHESIS PROTEIN UBIJ"/>
    <property type="match status" value="1"/>
</dbReference>
<dbReference type="GO" id="GO:0005737">
    <property type="term" value="C:cytoplasm"/>
    <property type="evidence" value="ECO:0007669"/>
    <property type="project" value="UniProtKB-SubCell"/>
</dbReference>
<dbReference type="Proteomes" id="UP000199657">
    <property type="component" value="Unassembled WGS sequence"/>
</dbReference>
<protein>
    <recommendedName>
        <fullName evidence="1">Ubiquinone biosynthesis accessory factor UbiJ</fullName>
    </recommendedName>
</protein>
<keyword evidence="4" id="KW-0830">Ubiquinone</keyword>
<comment type="subcellular location">
    <subcellularLocation>
        <location evidence="1">Cytoplasm</location>
    </subcellularLocation>
</comment>
<comment type="similarity">
    <text evidence="1">Belongs to the UbiJ family.</text>
</comment>
<dbReference type="InterPro" id="IPR003033">
    <property type="entry name" value="SCP2_sterol-bd_dom"/>
</dbReference>
<reference evidence="4 5" key="1">
    <citation type="submission" date="2016-10" db="EMBL/GenBank/DDBJ databases">
        <authorList>
            <person name="de Groot N.N."/>
        </authorList>
    </citation>
    <scope>NUCLEOTIDE SEQUENCE [LARGE SCALE GENOMIC DNA]</scope>
    <source>
        <strain evidence="4 5">CGMCC 1.6291</strain>
    </source>
</reference>
<dbReference type="OrthoDB" id="9796077at2"/>
<keyword evidence="2" id="KW-0175">Coiled coil</keyword>
<dbReference type="InterPro" id="IPR036527">
    <property type="entry name" value="SCP2_sterol-bd_dom_sf"/>
</dbReference>
<dbReference type="STRING" id="406100.SAMN04488052_106110"/>
<dbReference type="InterPro" id="IPR038989">
    <property type="entry name" value="UbiJ"/>
</dbReference>
<dbReference type="Pfam" id="PF02036">
    <property type="entry name" value="SCP2"/>
    <property type="match status" value="1"/>
</dbReference>
<accession>A0A1H8UD62</accession>
<gene>
    <name evidence="1" type="primary">ubiJ</name>
    <name evidence="4" type="ORF">SAMN04488052_106110</name>
</gene>
<evidence type="ECO:0000256" key="1">
    <source>
        <dbReference type="HAMAP-Rule" id="MF_02215"/>
    </source>
</evidence>
<comment type="pathway">
    <text evidence="1">Cofactor biosynthesis; ubiquinone biosynthesis.</text>
</comment>